<dbReference type="InterPro" id="IPR020458">
    <property type="entry name" value="Znf_DskA_TraR_CS"/>
</dbReference>
<organism evidence="6 7">
    <name type="scientific">Enterobacter cloacae subsp. cloacae</name>
    <dbReference type="NCBI Taxonomy" id="336306"/>
    <lineage>
        <taxon>Bacteria</taxon>
        <taxon>Pseudomonadati</taxon>
        <taxon>Pseudomonadota</taxon>
        <taxon>Gammaproteobacteria</taxon>
        <taxon>Enterobacterales</taxon>
        <taxon>Enterobacteriaceae</taxon>
        <taxon>Enterobacter</taxon>
        <taxon>Enterobacter cloacae complex</taxon>
    </lineage>
</organism>
<dbReference type="PROSITE" id="PS01102">
    <property type="entry name" value="ZF_DKSA_1"/>
    <property type="match status" value="1"/>
</dbReference>
<dbReference type="EMBL" id="JZYG01000010">
    <property type="protein sequence ID" value="KJM39034.1"/>
    <property type="molecule type" value="Genomic_DNA"/>
</dbReference>
<dbReference type="Proteomes" id="UP000033344">
    <property type="component" value="Unassembled WGS sequence"/>
</dbReference>
<dbReference type="InterPro" id="IPR000962">
    <property type="entry name" value="Znf_DskA_TraR"/>
</dbReference>
<evidence type="ECO:0000256" key="1">
    <source>
        <dbReference type="ARBA" id="ARBA00022723"/>
    </source>
</evidence>
<dbReference type="PANTHER" id="PTHR38777">
    <property type="entry name" value="FELS-2 PROPHAGE PROTEIN"/>
    <property type="match status" value="1"/>
</dbReference>
<feature type="domain" description="Zinc finger DksA/TraR C4-type" evidence="5">
    <location>
        <begin position="35"/>
        <end position="61"/>
    </location>
</feature>
<evidence type="ECO:0000256" key="3">
    <source>
        <dbReference type="ARBA" id="ARBA00022833"/>
    </source>
</evidence>
<dbReference type="NCBIfam" id="TIGR02419">
    <property type="entry name" value="C4_traR_proteo"/>
    <property type="match status" value="1"/>
</dbReference>
<dbReference type="Gene3D" id="1.20.120.910">
    <property type="entry name" value="DksA, coiled-coil domain"/>
    <property type="match status" value="1"/>
</dbReference>
<dbReference type="Pfam" id="PF01258">
    <property type="entry name" value="zf-dskA_traR"/>
    <property type="match status" value="1"/>
</dbReference>
<dbReference type="PANTHER" id="PTHR38777:SF1">
    <property type="entry name" value="DNAK SUPPRESSOR PROTEIN"/>
    <property type="match status" value="1"/>
</dbReference>
<evidence type="ECO:0000256" key="4">
    <source>
        <dbReference type="PROSITE-ProRule" id="PRU00510"/>
    </source>
</evidence>
<protein>
    <recommendedName>
        <fullName evidence="5">Zinc finger DksA/TraR C4-type domain-containing protein</fullName>
    </recommendedName>
</protein>
<feature type="zinc finger region" description="dksA C4-type" evidence="4">
    <location>
        <begin position="35"/>
        <end position="59"/>
    </location>
</feature>
<dbReference type="SUPFAM" id="SSF57716">
    <property type="entry name" value="Glucocorticoid receptor-like (DNA-binding domain)"/>
    <property type="match status" value="1"/>
</dbReference>
<comment type="caution">
    <text evidence="6">The sequence shown here is derived from an EMBL/GenBank/DDBJ whole genome shotgun (WGS) entry which is preliminary data.</text>
</comment>
<evidence type="ECO:0000313" key="6">
    <source>
        <dbReference type="EMBL" id="KJM39034.1"/>
    </source>
</evidence>
<dbReference type="GO" id="GO:0008270">
    <property type="term" value="F:zinc ion binding"/>
    <property type="evidence" value="ECO:0007669"/>
    <property type="project" value="UniProtKB-KW"/>
</dbReference>
<name>A0AAE2EE62_ENTCL</name>
<dbReference type="PROSITE" id="PS51128">
    <property type="entry name" value="ZF_DKSA_2"/>
    <property type="match status" value="1"/>
</dbReference>
<keyword evidence="3" id="KW-0862">Zinc</keyword>
<keyword evidence="1" id="KW-0479">Metal-binding</keyword>
<proteinExistence type="predicted"/>
<evidence type="ECO:0000256" key="2">
    <source>
        <dbReference type="ARBA" id="ARBA00022771"/>
    </source>
</evidence>
<gene>
    <name evidence="6" type="ORF">SS44_09280</name>
</gene>
<dbReference type="GO" id="GO:1900378">
    <property type="term" value="P:positive regulation of secondary metabolite biosynthetic process"/>
    <property type="evidence" value="ECO:0007669"/>
    <property type="project" value="TreeGrafter"/>
</dbReference>
<reference evidence="6 7" key="1">
    <citation type="submission" date="2015-03" db="EMBL/GenBank/DDBJ databases">
        <authorList>
            <person name="McCorrison J."/>
            <person name="Sanka R."/>
            <person name="Adams M."/>
            <person name="Brinkac L."/>
            <person name="Nierman W."/>
            <person name="Sutton G."/>
            <person name="Nelson K."/>
            <person name="Kiedrowski L."/>
            <person name="Guerrero D."/>
            <person name="Bonomo R."/>
        </authorList>
    </citation>
    <scope>NUCLEOTIDE SEQUENCE [LARGE SCALE GENOMIC DNA]</scope>
    <source>
        <strain evidence="6 7">42324</strain>
    </source>
</reference>
<dbReference type="RefSeq" id="WP_023619962.1">
    <property type="nucleotide sequence ID" value="NZ_JAFFSK010000008.1"/>
</dbReference>
<accession>A0AAE2EE62</accession>
<keyword evidence="2" id="KW-0863">Zinc-finger</keyword>
<dbReference type="InterPro" id="IPR012783">
    <property type="entry name" value="Znf_C4_TraR"/>
</dbReference>
<evidence type="ECO:0000259" key="5">
    <source>
        <dbReference type="Pfam" id="PF01258"/>
    </source>
</evidence>
<evidence type="ECO:0000313" key="7">
    <source>
        <dbReference type="Proteomes" id="UP000033344"/>
    </source>
</evidence>
<sequence length="73" mass="8293">MADFIDLVQERELAERERHINSARRRPVSPSRLLCEACDAPIPEARRIAVPGVAMCVTCQEMTELKNKHYRGG</sequence>
<dbReference type="AlphaFoldDB" id="A0AAE2EE62"/>